<evidence type="ECO:0000256" key="1">
    <source>
        <dbReference type="ARBA" id="ARBA00022737"/>
    </source>
</evidence>
<dbReference type="GO" id="GO:0003723">
    <property type="term" value="F:RNA binding"/>
    <property type="evidence" value="ECO:0007669"/>
    <property type="project" value="InterPro"/>
</dbReference>
<gene>
    <name evidence="3" type="ORF">POPTR_T035800</name>
</gene>
<reference evidence="3" key="2">
    <citation type="submission" date="2017-07" db="EMBL/GenBank/DDBJ databases">
        <title>WGS assembly of Populus trichocarpa.</title>
        <authorList>
            <person name="Tuskan G."/>
            <person name="Difazio S."/>
            <person name="Jansson S."/>
            <person name="Bohlmann J."/>
            <person name="Grigoriev I."/>
            <person name="Hellsten U."/>
            <person name="Putnam N."/>
            <person name="Ralph S."/>
            <person name="Rombauts S."/>
            <person name="Salamov A."/>
            <person name="Schein J."/>
            <person name="Sterck L."/>
            <person name="Aerts A."/>
            <person name="Bhalerao R."/>
            <person name="Bhalerao R."/>
            <person name="Blaudez D."/>
            <person name="Boerjan W."/>
            <person name="Brun A."/>
            <person name="Brunner A."/>
            <person name="Busov V."/>
            <person name="Campbell M."/>
            <person name="Carlson J."/>
            <person name="Chalot M."/>
            <person name="Chapman J."/>
            <person name="Chen G."/>
            <person name="Cooper D."/>
            <person name="Coutinho P."/>
            <person name="Couturier J."/>
            <person name="Covert S."/>
            <person name="Cronk Q."/>
            <person name="Cunningham R."/>
            <person name="Davis J."/>
            <person name="Degroeve S."/>
            <person name="Dejardin A."/>
            <person name="Depamphilis C."/>
            <person name="Detter J."/>
            <person name="Dirks B."/>
            <person name="Dubchak I."/>
            <person name="Duplessis S."/>
            <person name="Ehlting J."/>
            <person name="Ellis B."/>
            <person name="Gendler K."/>
            <person name="Goodstein D."/>
            <person name="Gribskov M."/>
            <person name="Grimwood J."/>
            <person name="Groover A."/>
            <person name="Gunter L."/>
            <person name="Hamberger B."/>
            <person name="Heinze B."/>
            <person name="Helariutta Y."/>
            <person name="Henrissat B."/>
            <person name="Holligan D."/>
            <person name="Holt R."/>
            <person name="Huang W."/>
            <person name="Islam-Faridi N."/>
            <person name="Jones S."/>
            <person name="Jones-Rhoades M."/>
            <person name="Jorgensen R."/>
            <person name="Joshi C."/>
            <person name="Kangasjarvi J."/>
            <person name="Karlsson J."/>
            <person name="Kelleher C."/>
            <person name="Kirkpatrick R."/>
            <person name="Kirst M."/>
            <person name="Kohler A."/>
            <person name="Kalluri U."/>
            <person name="Larimer F."/>
            <person name="Leebens-Mack J."/>
            <person name="Leple J."/>
            <person name="Locascio P."/>
            <person name="Lou Y."/>
            <person name="Lucas S."/>
            <person name="Martin F."/>
            <person name="Montanini B."/>
            <person name="Napoli C."/>
            <person name="Nelson D."/>
            <person name="Nelson C."/>
            <person name="Nieminen K."/>
            <person name="Nilsson O."/>
            <person name="Pereda V."/>
            <person name="Peter G."/>
            <person name="Philippe R."/>
            <person name="Pilate G."/>
            <person name="Poliakov A."/>
            <person name="Razumovskaya J."/>
            <person name="Richardson P."/>
            <person name="Rinaldi C."/>
            <person name="Ritland K."/>
            <person name="Rouze P."/>
            <person name="Ryaboy D."/>
            <person name="Schmutz J."/>
            <person name="Schrader J."/>
            <person name="Segerman B."/>
            <person name="Shin H."/>
            <person name="Siddiqui A."/>
            <person name="Sterky F."/>
            <person name="Terry A."/>
            <person name="Tsai C."/>
            <person name="Uberbacher E."/>
            <person name="Unneberg P."/>
            <person name="Vahala J."/>
            <person name="Wall K."/>
            <person name="Wessler S."/>
            <person name="Yang G."/>
            <person name="Yin T."/>
            <person name="Douglas C."/>
            <person name="Marra M."/>
            <person name="Sandberg G."/>
            <person name="Van De Peer Y."/>
            <person name="Rokhsar D."/>
        </authorList>
    </citation>
    <scope>NUCLEOTIDE SEQUENCE</scope>
    <source>
        <strain evidence="3">Nisqually-1</strain>
    </source>
</reference>
<dbReference type="PANTHER" id="PTHR47926:SF490">
    <property type="entry name" value="REPEAT-LIKE SUPERFAMILY PROTEIN, PUTATIVE-RELATED"/>
    <property type="match status" value="1"/>
</dbReference>
<dbReference type="EMBL" id="KZ623354">
    <property type="protein sequence ID" value="PNS23822.1"/>
    <property type="molecule type" value="Genomic_DNA"/>
</dbReference>
<name>U5GQB3_POPTR</name>
<evidence type="ECO:0008006" key="4">
    <source>
        <dbReference type="Google" id="ProtNLM"/>
    </source>
</evidence>
<dbReference type="GO" id="GO:0009451">
    <property type="term" value="P:RNA modification"/>
    <property type="evidence" value="ECO:0007669"/>
    <property type="project" value="InterPro"/>
</dbReference>
<evidence type="ECO:0000313" key="3">
    <source>
        <dbReference type="EMBL" id="PNS23822.1"/>
    </source>
</evidence>
<organism evidence="3">
    <name type="scientific">Populus trichocarpa</name>
    <name type="common">Western balsam poplar</name>
    <name type="synonym">Populus balsamifera subsp. trichocarpa</name>
    <dbReference type="NCBI Taxonomy" id="3694"/>
    <lineage>
        <taxon>Eukaryota</taxon>
        <taxon>Viridiplantae</taxon>
        <taxon>Streptophyta</taxon>
        <taxon>Embryophyta</taxon>
        <taxon>Tracheophyta</taxon>
        <taxon>Spermatophyta</taxon>
        <taxon>Magnoliopsida</taxon>
        <taxon>eudicotyledons</taxon>
        <taxon>Gunneridae</taxon>
        <taxon>Pentapetalae</taxon>
        <taxon>rosids</taxon>
        <taxon>fabids</taxon>
        <taxon>Malpighiales</taxon>
        <taxon>Salicaceae</taxon>
        <taxon>Saliceae</taxon>
        <taxon>Populus</taxon>
    </lineage>
</organism>
<reference evidence="3" key="1">
    <citation type="journal article" date="2006" name="Science">
        <title>The genome of black cottonwood, Populus trichocarpa (Torr. &amp; Gray).</title>
        <authorList>
            <person name="Tuskan G.A."/>
            <person name="Difazio S."/>
            <person name="Jansson S."/>
            <person name="Bohlmann J."/>
            <person name="Grigoriev I."/>
            <person name="Hellsten U."/>
            <person name="Putnam N."/>
            <person name="Ralph S."/>
            <person name="Rombauts S."/>
            <person name="Salamov A."/>
            <person name="Schein J."/>
            <person name="Sterck L."/>
            <person name="Aerts A."/>
            <person name="Bhalerao R.R."/>
            <person name="Bhalerao R.P."/>
            <person name="Blaudez D."/>
            <person name="Boerjan W."/>
            <person name="Brun A."/>
            <person name="Brunner A."/>
            <person name="Busov V."/>
            <person name="Campbell M."/>
            <person name="Carlson J."/>
            <person name="Chalot M."/>
            <person name="Chapman J."/>
            <person name="Chen G.L."/>
            <person name="Cooper D."/>
            <person name="Coutinho P.M."/>
            <person name="Couturier J."/>
            <person name="Covert S."/>
            <person name="Cronk Q."/>
            <person name="Cunningham R."/>
            <person name="Davis J."/>
            <person name="Degroeve S."/>
            <person name="Dejardin A."/>
            <person name="Depamphilis C."/>
            <person name="Detter J."/>
            <person name="Dirks B."/>
            <person name="Dubchak I."/>
            <person name="Duplessis S."/>
            <person name="Ehlting J."/>
            <person name="Ellis B."/>
            <person name="Gendler K."/>
            <person name="Goodstein D."/>
            <person name="Gribskov M."/>
            <person name="Grimwood J."/>
            <person name="Groover A."/>
            <person name="Gunter L."/>
            <person name="Hamberger B."/>
            <person name="Heinze B."/>
            <person name="Helariutta Y."/>
            <person name="Henrissat B."/>
            <person name="Holligan D."/>
            <person name="Holt R."/>
            <person name="Huang W."/>
            <person name="Islam-Faridi N."/>
            <person name="Jones S."/>
            <person name="Jones-Rhoades M."/>
            <person name="Jorgensen R."/>
            <person name="Joshi C."/>
            <person name="Kangasjarvi J."/>
            <person name="Karlsson J."/>
            <person name="Kelleher C."/>
            <person name="Kirkpatrick R."/>
            <person name="Kirst M."/>
            <person name="Kohler A."/>
            <person name="Kalluri U."/>
            <person name="Larimer F."/>
            <person name="Leebens-Mack J."/>
            <person name="Leple J.C."/>
            <person name="Locascio P."/>
            <person name="Lou Y."/>
            <person name="Lucas S."/>
            <person name="Martin F."/>
            <person name="Montanini B."/>
            <person name="Napoli C."/>
            <person name="Nelson D.R."/>
            <person name="Nelson C."/>
            <person name="Nieminen K."/>
            <person name="Nilsson O."/>
            <person name="Pereda V."/>
            <person name="Peter G."/>
            <person name="Philippe R."/>
            <person name="Pilate G."/>
            <person name="Poliakov A."/>
            <person name="Razumovskaya J."/>
            <person name="Richardson P."/>
            <person name="Rinaldi C."/>
            <person name="Ritland K."/>
            <person name="Rouze P."/>
            <person name="Ryaboy D."/>
            <person name="Schmutz J."/>
            <person name="Schrader J."/>
            <person name="Segerman B."/>
            <person name="Shin H."/>
            <person name="Siddiqui A."/>
            <person name="Sterky F."/>
            <person name="Terry A."/>
            <person name="Tsai C.J."/>
            <person name="Uberbacher E."/>
            <person name="Unneberg P."/>
            <person name="Vahala J."/>
            <person name="Wall K."/>
            <person name="Wessler S."/>
            <person name="Yang G."/>
            <person name="Yin T."/>
            <person name="Douglas C."/>
            <person name="Marra M."/>
            <person name="Sandberg G."/>
            <person name="Van de Peer Y."/>
            <person name="Rokhsar D."/>
        </authorList>
    </citation>
    <scope>NUCLEOTIDE SEQUENCE [LARGE SCALE GENOMIC DNA]</scope>
    <source>
        <strain evidence="3">Nisqually-1</strain>
    </source>
</reference>
<dbReference type="NCBIfam" id="TIGR00756">
    <property type="entry name" value="PPR"/>
    <property type="match status" value="1"/>
</dbReference>
<dbReference type="InterPro" id="IPR011990">
    <property type="entry name" value="TPR-like_helical_dom_sf"/>
</dbReference>
<dbReference type="PROSITE" id="PS51375">
    <property type="entry name" value="PPR"/>
    <property type="match status" value="1"/>
</dbReference>
<dbReference type="HOGENOM" id="CLU_002706_0_0_1"/>
<sequence length="218" mass="24591">MVNALGACAGFRAIEMGVWMHDFIRRNEWELDVIMGTSLIDIYLKCGRIDEGLKAFRSMKEKNVSTWNALIQGLGFAKSEWEAVCRFNRMEQEWFEADHVTLATVLNACSHSGLVDMVRQIFSSLINGNYGFSPTFKLIKEMPFEPSKSIWGSFLTCCRPYGNLELSDIAAKKLAELESDNVLIMFLLSSLHAEVGRHSDVASGEVMTNERQWTYGVG</sequence>
<dbReference type="Pfam" id="PF01535">
    <property type="entry name" value="PPR"/>
    <property type="match status" value="3"/>
</dbReference>
<accession>U5GQB3</accession>
<dbReference type="InParanoid" id="U5GQB3"/>
<dbReference type="PANTHER" id="PTHR47926">
    <property type="entry name" value="PENTATRICOPEPTIDE REPEAT-CONTAINING PROTEIN"/>
    <property type="match status" value="1"/>
</dbReference>
<dbReference type="FunFam" id="1.25.40.10:FF:000031">
    <property type="entry name" value="Pentatricopeptide repeat-containing protein mitochondrial"/>
    <property type="match status" value="1"/>
</dbReference>
<evidence type="ECO:0000256" key="2">
    <source>
        <dbReference type="PROSITE-ProRule" id="PRU00708"/>
    </source>
</evidence>
<dbReference type="InterPro" id="IPR002885">
    <property type="entry name" value="PPR_rpt"/>
</dbReference>
<dbReference type="Gene3D" id="1.25.40.10">
    <property type="entry name" value="Tetratricopeptide repeat domain"/>
    <property type="match status" value="1"/>
</dbReference>
<protein>
    <recommendedName>
        <fullName evidence="4">Pentatricopeptide repeat-containing protein</fullName>
    </recommendedName>
</protein>
<keyword evidence="1" id="KW-0677">Repeat</keyword>
<dbReference type="eggNOG" id="KOG4197">
    <property type="taxonomic scope" value="Eukaryota"/>
</dbReference>
<dbReference type="AlphaFoldDB" id="U5GQB3"/>
<feature type="repeat" description="PPR" evidence="2">
    <location>
        <begin position="32"/>
        <end position="66"/>
    </location>
</feature>
<dbReference type="InterPro" id="IPR046960">
    <property type="entry name" value="PPR_At4g14850-like_plant"/>
</dbReference>
<proteinExistence type="predicted"/>
<dbReference type="STRING" id="3694.U5GQB3"/>